<evidence type="ECO:0000256" key="1">
    <source>
        <dbReference type="SAM" id="MobiDB-lite"/>
    </source>
</evidence>
<feature type="region of interest" description="Disordered" evidence="1">
    <location>
        <begin position="328"/>
        <end position="377"/>
    </location>
</feature>
<dbReference type="Gene3D" id="3.40.50.2020">
    <property type="match status" value="1"/>
</dbReference>
<proteinExistence type="predicted"/>
<gene>
    <name evidence="2" type="ORF">DU506_00095</name>
</gene>
<organism evidence="2 3">
    <name type="scientific">Vreelandella rituensis</name>
    <dbReference type="NCBI Taxonomy" id="2282306"/>
    <lineage>
        <taxon>Bacteria</taxon>
        <taxon>Pseudomonadati</taxon>
        <taxon>Pseudomonadota</taxon>
        <taxon>Gammaproteobacteria</taxon>
        <taxon>Oceanospirillales</taxon>
        <taxon>Halomonadaceae</taxon>
        <taxon>Vreelandella</taxon>
    </lineage>
</organism>
<evidence type="ECO:0000313" key="2">
    <source>
        <dbReference type="EMBL" id="RCV93589.1"/>
    </source>
</evidence>
<evidence type="ECO:0008006" key="4">
    <source>
        <dbReference type="Google" id="ProtNLM"/>
    </source>
</evidence>
<protein>
    <recommendedName>
        <fullName evidence="4">Phosphoribosyltransferase</fullName>
    </recommendedName>
</protein>
<reference evidence="2 3" key="1">
    <citation type="submission" date="2018-07" db="EMBL/GenBank/DDBJ databases">
        <title>Halomonas rutogse sp. nov., isolated from Lake TangqianCo on Tibetan Plateau.</title>
        <authorList>
            <person name="Lu H."/>
            <person name="Xing P."/>
            <person name="Wu Q."/>
        </authorList>
    </citation>
    <scope>NUCLEOTIDE SEQUENCE [LARGE SCALE GENOMIC DNA]</scope>
    <source>
        <strain evidence="2 3">TQ8S</strain>
    </source>
</reference>
<feature type="region of interest" description="Disordered" evidence="1">
    <location>
        <begin position="1"/>
        <end position="28"/>
    </location>
</feature>
<name>A0A368U8T3_9GAMM</name>
<sequence length="377" mass="40186">MQGWKMTGQAERAPWGRGFPSVMRNGENGTLKAHPRYAEAKGGSPEAALDVVTSLLSPQLLEQVRALADAHGSQPTLVPVIAEEATGRNWLPMALAKHVERALGFPLTTAIVQASKVARTDKGADYRLVHNPCFAGAVDPGRTYLILDDTIGMGGTLASLRGYIENRGGEVIGASVMTAHPGALELPITHKMLHKIDAKHGPGMNVLCEDILGHGLDRLTQGEAGHFAAAKSVEAMRERLEAQLAAPATGAFLAEVELFFEALRGYEAHLSTLCREGAAGRRALGRRDGPALVEHLDVVTRALEGVRIPPLLKQQMAHAQAQLVREVMPSTPDASVGQPSSTSPPVERNIGFAAGHPSRSPRQSGKSLEPGYDSFKQ</sequence>
<keyword evidence="3" id="KW-1185">Reference proteome</keyword>
<dbReference type="Proteomes" id="UP000253204">
    <property type="component" value="Unassembled WGS sequence"/>
</dbReference>
<evidence type="ECO:0000313" key="3">
    <source>
        <dbReference type="Proteomes" id="UP000253204"/>
    </source>
</evidence>
<dbReference type="InterPro" id="IPR029057">
    <property type="entry name" value="PRTase-like"/>
</dbReference>
<dbReference type="EMBL" id="QPIJ01000001">
    <property type="protein sequence ID" value="RCV93589.1"/>
    <property type="molecule type" value="Genomic_DNA"/>
</dbReference>
<dbReference type="CDD" id="cd06223">
    <property type="entry name" value="PRTases_typeI"/>
    <property type="match status" value="1"/>
</dbReference>
<comment type="caution">
    <text evidence="2">The sequence shown here is derived from an EMBL/GenBank/DDBJ whole genome shotgun (WGS) entry which is preliminary data.</text>
</comment>
<dbReference type="InterPro" id="IPR000836">
    <property type="entry name" value="PRTase_dom"/>
</dbReference>
<dbReference type="AlphaFoldDB" id="A0A368U8T3"/>
<dbReference type="SUPFAM" id="SSF53271">
    <property type="entry name" value="PRTase-like"/>
    <property type="match status" value="1"/>
</dbReference>
<accession>A0A368U8T3</accession>